<dbReference type="EMBL" id="VMGH01000016">
    <property type="protein sequence ID" value="TSC92116.1"/>
    <property type="molecule type" value="Genomic_DNA"/>
</dbReference>
<feature type="non-terminal residue" evidence="2">
    <location>
        <position position="233"/>
    </location>
</feature>
<dbReference type="SUPFAM" id="SSF53448">
    <property type="entry name" value="Nucleotide-diphospho-sugar transferases"/>
    <property type="match status" value="1"/>
</dbReference>
<gene>
    <name evidence="2" type="ORF">CEN92_125</name>
</gene>
<dbReference type="InterPro" id="IPR029044">
    <property type="entry name" value="Nucleotide-diphossugar_trans"/>
</dbReference>
<evidence type="ECO:0000313" key="3">
    <source>
        <dbReference type="Proteomes" id="UP000318296"/>
    </source>
</evidence>
<sequence length="233" mass="26433">MKKYDSPPAAGISNKKSKISNMIKDYKRITITIKKELLKRVDEIGAIETKNRSLVLENLIIDSLGLHKIKTAVIMAGGEGTRLRPITFELAKPLIPVKGKPMMEHTLELLRKYDIRNIYISVGYKAKQIMDYFGDGSRYGMKFEYLVEKKPLGTAGPIKMLKNKIKEPFMLIWCDVLAEIDLFDYINFHFLNNGVAMIALTTVEDPSRFGVAVMKGSKILKFVEKPKFGEEPS</sequence>
<feature type="domain" description="Nucleotidyl transferase" evidence="1">
    <location>
        <begin position="72"/>
        <end position="228"/>
    </location>
</feature>
<dbReference type="AlphaFoldDB" id="A0A554LGW9"/>
<dbReference type="PANTHER" id="PTHR22572">
    <property type="entry name" value="SUGAR-1-PHOSPHATE GUANYL TRANSFERASE"/>
    <property type="match status" value="1"/>
</dbReference>
<name>A0A554LGW9_9BACT</name>
<dbReference type="InterPro" id="IPR005835">
    <property type="entry name" value="NTP_transferase_dom"/>
</dbReference>
<dbReference type="CDD" id="cd04181">
    <property type="entry name" value="NTP_transferase"/>
    <property type="match status" value="1"/>
</dbReference>
<dbReference type="GO" id="GO:0016779">
    <property type="term" value="F:nucleotidyltransferase activity"/>
    <property type="evidence" value="ECO:0007669"/>
    <property type="project" value="UniProtKB-KW"/>
</dbReference>
<keyword evidence="2" id="KW-0808">Transferase</keyword>
<accession>A0A554LGW9</accession>
<organism evidence="2 3">
    <name type="scientific">Candidatus Berkelbacteria bacterium Licking1014_96</name>
    <dbReference type="NCBI Taxonomy" id="2017149"/>
    <lineage>
        <taxon>Bacteria</taxon>
        <taxon>Candidatus Berkelbacteria</taxon>
    </lineage>
</organism>
<comment type="caution">
    <text evidence="2">The sequence shown here is derived from an EMBL/GenBank/DDBJ whole genome shotgun (WGS) entry which is preliminary data.</text>
</comment>
<evidence type="ECO:0000259" key="1">
    <source>
        <dbReference type="Pfam" id="PF00483"/>
    </source>
</evidence>
<proteinExistence type="predicted"/>
<protein>
    <submittedName>
        <fullName evidence="2">Mannose-1-phosphate guanylyltransferase</fullName>
    </submittedName>
</protein>
<dbReference type="Pfam" id="PF00483">
    <property type="entry name" value="NTP_transferase"/>
    <property type="match status" value="1"/>
</dbReference>
<reference evidence="2 3" key="1">
    <citation type="submission" date="2017-07" db="EMBL/GenBank/DDBJ databases">
        <title>Mechanisms for carbon and nitrogen cycling indicate functional differentiation within the Candidate Phyla Radiation.</title>
        <authorList>
            <person name="Danczak R.E."/>
            <person name="Johnston M.D."/>
            <person name="Kenah C."/>
            <person name="Slattery M."/>
            <person name="Wrighton K.C."/>
            <person name="Wilkins M.J."/>
        </authorList>
    </citation>
    <scope>NUCLEOTIDE SEQUENCE [LARGE SCALE GENOMIC DNA]</scope>
    <source>
        <strain evidence="2">Licking1014_96</strain>
    </source>
</reference>
<evidence type="ECO:0000313" key="2">
    <source>
        <dbReference type="EMBL" id="TSC92116.1"/>
    </source>
</evidence>
<dbReference type="Gene3D" id="3.90.550.10">
    <property type="entry name" value="Spore Coat Polysaccharide Biosynthesis Protein SpsA, Chain A"/>
    <property type="match status" value="1"/>
</dbReference>
<keyword evidence="2" id="KW-0548">Nucleotidyltransferase</keyword>
<dbReference type="InterPro" id="IPR050486">
    <property type="entry name" value="Mannose-1P_guanyltransferase"/>
</dbReference>
<dbReference type="Proteomes" id="UP000318296">
    <property type="component" value="Unassembled WGS sequence"/>
</dbReference>